<dbReference type="PANTHER" id="PTHR22655:SF2">
    <property type="entry name" value="ATP-DEPENDENT RNA HELICASE TDRD12-RELATED"/>
    <property type="match status" value="1"/>
</dbReference>
<dbReference type="CDD" id="cd20379">
    <property type="entry name" value="Tudor_dTUD-like"/>
    <property type="match status" value="1"/>
</dbReference>
<feature type="domain" description="CS" evidence="9">
    <location>
        <begin position="484"/>
        <end position="569"/>
    </location>
</feature>
<dbReference type="SUPFAM" id="SSF63748">
    <property type="entry name" value="Tudor/PWWP/MBT"/>
    <property type="match status" value="1"/>
</dbReference>
<evidence type="ECO:0000256" key="2">
    <source>
        <dbReference type="ARBA" id="ARBA00022737"/>
    </source>
</evidence>
<dbReference type="InterPro" id="IPR035437">
    <property type="entry name" value="SNase_OB-fold_sf"/>
</dbReference>
<dbReference type="EC" id="3.6.4.13" evidence="1"/>
<keyword evidence="2" id="KW-0677">Repeat</keyword>
<evidence type="ECO:0000256" key="6">
    <source>
        <dbReference type="ARBA" id="ARBA00022840"/>
    </source>
</evidence>
<feature type="domain" description="Tudor" evidence="8">
    <location>
        <begin position="17"/>
        <end position="76"/>
    </location>
</feature>
<dbReference type="SUPFAM" id="SSF49764">
    <property type="entry name" value="HSP20-like chaperones"/>
    <property type="match status" value="1"/>
</dbReference>
<evidence type="ECO:0000313" key="10">
    <source>
        <dbReference type="Proteomes" id="UP000694865"/>
    </source>
</evidence>
<dbReference type="InterPro" id="IPR011989">
    <property type="entry name" value="ARM-like"/>
</dbReference>
<evidence type="ECO:0000313" key="11">
    <source>
        <dbReference type="RefSeq" id="XP_006814118.1"/>
    </source>
</evidence>
<comment type="catalytic activity">
    <reaction evidence="7">
        <text>ATP + H2O = ADP + phosphate + H(+)</text>
        <dbReference type="Rhea" id="RHEA:13065"/>
        <dbReference type="ChEBI" id="CHEBI:15377"/>
        <dbReference type="ChEBI" id="CHEBI:15378"/>
        <dbReference type="ChEBI" id="CHEBI:30616"/>
        <dbReference type="ChEBI" id="CHEBI:43474"/>
        <dbReference type="ChEBI" id="CHEBI:456216"/>
        <dbReference type="EC" id="3.6.4.13"/>
    </reaction>
</comment>
<keyword evidence="3" id="KW-0547">Nucleotide-binding</keyword>
<dbReference type="Proteomes" id="UP000694865">
    <property type="component" value="Unplaced"/>
</dbReference>
<keyword evidence="10" id="KW-1185">Reference proteome</keyword>
<dbReference type="GeneID" id="102809512"/>
<evidence type="ECO:0000259" key="9">
    <source>
        <dbReference type="PROSITE" id="PS51203"/>
    </source>
</evidence>
<dbReference type="Gene3D" id="1.25.10.10">
    <property type="entry name" value="Leucine-rich Repeat Variant"/>
    <property type="match status" value="1"/>
</dbReference>
<accession>A0ABM0M277</accession>
<dbReference type="Gene3D" id="2.30.30.140">
    <property type="match status" value="1"/>
</dbReference>
<evidence type="ECO:0000256" key="4">
    <source>
        <dbReference type="ARBA" id="ARBA00022801"/>
    </source>
</evidence>
<dbReference type="SUPFAM" id="SSF48371">
    <property type="entry name" value="ARM repeat"/>
    <property type="match status" value="1"/>
</dbReference>
<dbReference type="SMART" id="SM00333">
    <property type="entry name" value="TUDOR"/>
    <property type="match status" value="1"/>
</dbReference>
<dbReference type="Gene3D" id="2.60.40.790">
    <property type="match status" value="1"/>
</dbReference>
<gene>
    <name evidence="11" type="primary">LOC102809512</name>
</gene>
<evidence type="ECO:0000259" key="8">
    <source>
        <dbReference type="PROSITE" id="PS50304"/>
    </source>
</evidence>
<dbReference type="Pfam" id="PF00567">
    <property type="entry name" value="TUDOR"/>
    <property type="match status" value="1"/>
</dbReference>
<dbReference type="InterPro" id="IPR002999">
    <property type="entry name" value="Tudor"/>
</dbReference>
<dbReference type="InterPro" id="IPR008978">
    <property type="entry name" value="HSP20-like_chaperone"/>
</dbReference>
<dbReference type="PANTHER" id="PTHR22655">
    <property type="entry name" value="ATP-DEPENDENT RNA HELICASE TDRD12-RELATED"/>
    <property type="match status" value="1"/>
</dbReference>
<evidence type="ECO:0000256" key="7">
    <source>
        <dbReference type="ARBA" id="ARBA00047984"/>
    </source>
</evidence>
<keyword evidence="6" id="KW-0067">ATP-binding</keyword>
<reference evidence="11" key="1">
    <citation type="submission" date="2025-08" db="UniProtKB">
        <authorList>
            <consortium name="RefSeq"/>
        </authorList>
    </citation>
    <scope>IDENTIFICATION</scope>
    <source>
        <tissue evidence="11">Testes</tissue>
    </source>
</reference>
<proteinExistence type="predicted"/>
<dbReference type="RefSeq" id="XP_006814118.1">
    <property type="nucleotide sequence ID" value="XM_006814055.1"/>
</dbReference>
<dbReference type="Gene3D" id="2.40.50.90">
    <property type="match status" value="1"/>
</dbReference>
<name>A0ABM0M277_SACKO</name>
<keyword evidence="4" id="KW-0378">Hydrolase</keyword>
<evidence type="ECO:0000256" key="1">
    <source>
        <dbReference type="ARBA" id="ARBA00012552"/>
    </source>
</evidence>
<sequence>MDIINSMNNMLPLTDNQCSVGRLCLAKFVQDNRWCRGMIISRCDNGQFNVYSVDYGDKETVPRNHIMQITDELLKLPFQAIACKLWCITPSEGDGWTVEAGDALWDLTTNKGNKKLMVAKVYSKETSRVCGTTVRCYNLELYDTSTKYDIVISQELAFMGHAVGSKPSAKMIFPGMNDMNLLLNLSVDSLPTALPNLCAIIYTSKDIQQKVSAANFIRQTILQSDMECILQHGNLGVLTQVLGYCGMPEVQESLLTCLEHLSMHSESVRFEISNEGGIKALCRMLLRRCEEPTIELVLKTLRNFAVEKRYCQEVLAEGGVHAVLVLLPRMKTSTCIVSGLLMLSTVLPKLDSFEDCINIDEVIQTSIQLICSRPKLLLKSGMQLLKLIFPMAKTVRNEQDIYRIIQSAIDAMVLDPKTRRVCSSLMTEFGGDVTKMKRPLHPGDINSPVTLRKPLLERPSFVQAKEDMIDLPPLEGTIEENLSCVHPKVLWSQRKDQIMLSIQLTGVKDMKLLVKDNVFKFSTILDGRNYCVDVDLYCTIENYKYKITGCEVLVELIKHQKDTKWPRLLQTKQKVPYISIDFDRWQDDDSDTEKVFQRELLEKSRRRLNASLLDESDSDDSTDSDDSCSYSGHREEKVLFDDLRMGDVYLEW</sequence>
<evidence type="ECO:0000256" key="3">
    <source>
        <dbReference type="ARBA" id="ARBA00022741"/>
    </source>
</evidence>
<dbReference type="PROSITE" id="PS50304">
    <property type="entry name" value="TUDOR"/>
    <property type="match status" value="1"/>
</dbReference>
<dbReference type="CDD" id="cd06465">
    <property type="entry name" value="p23_hB-ind1_like"/>
    <property type="match status" value="1"/>
</dbReference>
<evidence type="ECO:0000256" key="5">
    <source>
        <dbReference type="ARBA" id="ARBA00022806"/>
    </source>
</evidence>
<dbReference type="InterPro" id="IPR016024">
    <property type="entry name" value="ARM-type_fold"/>
</dbReference>
<protein>
    <recommendedName>
        <fullName evidence="1">RNA helicase</fullName>
        <ecNumber evidence="1">3.6.4.13</ecNumber>
    </recommendedName>
</protein>
<keyword evidence="5" id="KW-0347">Helicase</keyword>
<dbReference type="InterPro" id="IPR007052">
    <property type="entry name" value="CS_dom"/>
</dbReference>
<dbReference type="PROSITE" id="PS51203">
    <property type="entry name" value="CS"/>
    <property type="match status" value="1"/>
</dbReference>
<organism evidence="10 11">
    <name type="scientific">Saccoglossus kowalevskii</name>
    <name type="common">Acorn worm</name>
    <dbReference type="NCBI Taxonomy" id="10224"/>
    <lineage>
        <taxon>Eukaryota</taxon>
        <taxon>Metazoa</taxon>
        <taxon>Hemichordata</taxon>
        <taxon>Enteropneusta</taxon>
        <taxon>Harrimaniidae</taxon>
        <taxon>Saccoglossus</taxon>
    </lineage>
</organism>